<dbReference type="AlphaFoldDB" id="A0A0E9RAK1"/>
<proteinExistence type="predicted"/>
<name>A0A0E9RAK1_ANGAN</name>
<evidence type="ECO:0000313" key="1">
    <source>
        <dbReference type="EMBL" id="JAH25792.1"/>
    </source>
</evidence>
<accession>A0A0E9RAK1</accession>
<reference evidence="1" key="1">
    <citation type="submission" date="2014-11" db="EMBL/GenBank/DDBJ databases">
        <authorList>
            <person name="Amaro Gonzalez C."/>
        </authorList>
    </citation>
    <scope>NUCLEOTIDE SEQUENCE</scope>
</reference>
<dbReference type="EMBL" id="GBXM01082785">
    <property type="protein sequence ID" value="JAH25792.1"/>
    <property type="molecule type" value="Transcribed_RNA"/>
</dbReference>
<reference evidence="1" key="2">
    <citation type="journal article" date="2015" name="Fish Shellfish Immunol.">
        <title>Early steps in the European eel (Anguilla anguilla)-Vibrio vulnificus interaction in the gills: Role of the RtxA13 toxin.</title>
        <authorList>
            <person name="Callol A."/>
            <person name="Pajuelo D."/>
            <person name="Ebbesson L."/>
            <person name="Teles M."/>
            <person name="MacKenzie S."/>
            <person name="Amaro C."/>
        </authorList>
    </citation>
    <scope>NUCLEOTIDE SEQUENCE</scope>
</reference>
<sequence>MCFATGDKSQIKLIFIVWDVITVDRLPCGLLQCGQVHYGTSHHINFALPWGHHLVDLNTGRGLFVEGLDSTGIGRSQIFHNNSLCFEVLCKLVLDSEVEFEEEADRQCTPVYN</sequence>
<protein>
    <submittedName>
        <fullName evidence="1">Uncharacterized protein</fullName>
    </submittedName>
</protein>
<organism evidence="1">
    <name type="scientific">Anguilla anguilla</name>
    <name type="common">European freshwater eel</name>
    <name type="synonym">Muraena anguilla</name>
    <dbReference type="NCBI Taxonomy" id="7936"/>
    <lineage>
        <taxon>Eukaryota</taxon>
        <taxon>Metazoa</taxon>
        <taxon>Chordata</taxon>
        <taxon>Craniata</taxon>
        <taxon>Vertebrata</taxon>
        <taxon>Euteleostomi</taxon>
        <taxon>Actinopterygii</taxon>
        <taxon>Neopterygii</taxon>
        <taxon>Teleostei</taxon>
        <taxon>Anguilliformes</taxon>
        <taxon>Anguillidae</taxon>
        <taxon>Anguilla</taxon>
    </lineage>
</organism>